<comment type="caution">
    <text evidence="1">The sequence shown here is derived from an EMBL/GenBank/DDBJ whole genome shotgun (WGS) entry which is preliminary data.</text>
</comment>
<dbReference type="AlphaFoldDB" id="A0A7J7P485"/>
<dbReference type="Proteomes" id="UP000541444">
    <property type="component" value="Unassembled WGS sequence"/>
</dbReference>
<evidence type="ECO:0000313" key="2">
    <source>
        <dbReference type="Proteomes" id="UP000541444"/>
    </source>
</evidence>
<accession>A0A7J7P485</accession>
<organism evidence="1 2">
    <name type="scientific">Kingdonia uniflora</name>
    <dbReference type="NCBI Taxonomy" id="39325"/>
    <lineage>
        <taxon>Eukaryota</taxon>
        <taxon>Viridiplantae</taxon>
        <taxon>Streptophyta</taxon>
        <taxon>Embryophyta</taxon>
        <taxon>Tracheophyta</taxon>
        <taxon>Spermatophyta</taxon>
        <taxon>Magnoliopsida</taxon>
        <taxon>Ranunculales</taxon>
        <taxon>Circaeasteraceae</taxon>
        <taxon>Kingdonia</taxon>
    </lineage>
</organism>
<name>A0A7J7P485_9MAGN</name>
<sequence length="144" mass="16765">MPMQGTRGLNDLNLNISPVITKELNLVLTRSNTRENAKFKRKTVSTPIVVEDVVEDEVDDDKERYKNLKNWSSDDFVNLALSWSQVSQNIVTTNNQKAATFWFKVRDQFNSFYADQSMWRLYNDVNCAYKGRLNKECSIFRGII</sequence>
<keyword evidence="2" id="KW-1185">Reference proteome</keyword>
<gene>
    <name evidence="1" type="ORF">GIB67_020264</name>
</gene>
<reference evidence="1 2" key="1">
    <citation type="journal article" date="2020" name="IScience">
        <title>Genome Sequencing of the Endangered Kingdonia uniflora (Circaeasteraceae, Ranunculales) Reveals Potential Mechanisms of Evolutionary Specialization.</title>
        <authorList>
            <person name="Sun Y."/>
            <person name="Deng T."/>
            <person name="Zhang A."/>
            <person name="Moore M.J."/>
            <person name="Landis J.B."/>
            <person name="Lin N."/>
            <person name="Zhang H."/>
            <person name="Zhang X."/>
            <person name="Huang J."/>
            <person name="Zhang X."/>
            <person name="Sun H."/>
            <person name="Wang H."/>
        </authorList>
    </citation>
    <scope>NUCLEOTIDE SEQUENCE [LARGE SCALE GENOMIC DNA]</scope>
    <source>
        <strain evidence="1">TB1705</strain>
        <tissue evidence="1">Leaf</tissue>
    </source>
</reference>
<dbReference type="EMBL" id="JACGCM010000304">
    <property type="protein sequence ID" value="KAF6174082.1"/>
    <property type="molecule type" value="Genomic_DNA"/>
</dbReference>
<proteinExistence type="predicted"/>
<protein>
    <submittedName>
        <fullName evidence="1">Uncharacterized protein</fullName>
    </submittedName>
</protein>
<evidence type="ECO:0000313" key="1">
    <source>
        <dbReference type="EMBL" id="KAF6174082.1"/>
    </source>
</evidence>